<feature type="domain" description="NrS-1 polymerase-like helicase" evidence="1">
    <location>
        <begin position="702"/>
        <end position="812"/>
    </location>
</feature>
<keyword evidence="3" id="KW-1185">Reference proteome</keyword>
<evidence type="ECO:0000313" key="3">
    <source>
        <dbReference type="Proteomes" id="UP000244912"/>
    </source>
</evidence>
<evidence type="ECO:0000259" key="1">
    <source>
        <dbReference type="Pfam" id="PF19263"/>
    </source>
</evidence>
<dbReference type="InterPro" id="IPR027417">
    <property type="entry name" value="P-loop_NTPase"/>
</dbReference>
<proteinExistence type="predicted"/>
<dbReference type="OrthoDB" id="8215052at2"/>
<dbReference type="EMBL" id="ONZF01000007">
    <property type="protein sequence ID" value="SPJ25053.1"/>
    <property type="molecule type" value="Genomic_DNA"/>
</dbReference>
<dbReference type="AlphaFoldDB" id="A0A2R8BY52"/>
<sequence>MENTTTAVQTDDVDNPWLQAALDLPEDSDPAEYEDNVIPFPFTKIGDAVVLGDLESPEAVSVLNSRATVSISTTAPAVPGNKWQAVGGTWGDHFLHLLTQHPEQTGKGGNAICFSEGQLSRKINDARFLWKVEKKMVRVHAHYVDVDGGWTVDAAVEAIRAAGVMAAIYTTHSNASKGTPGSERFRIITPLSEPFELGKREDDPEAWEERLAQWKAHYWGVVEAIIPEGVDVDVDPRGALASQMMYAPARPVGADYEHFIVAGAGLNVSTIPVGDPAKYKRKGASVGPRSEAGEYDGEPPILKDGFDLLSWHMDHGEYFDMTAFLEMVGWDVRGGGGDWYEMLCPNNAAHTDPEADVAYGLDGPDSDNGALIYCFHTACDELRTCNFLRMLEEQVELPDGYKSMSEVLCDQVCYPDSVDGVAVEVSRSDYVEEAVVITFLKSPKAVERAFAKLSDASTADHYAGLYAGVEKGGNTGKATAALDRLMRDAGWKGNDLRRLAARGREMLGEERAAYAAEKAEERRQAREDALDRDDLAVKSLDPAEPLGDTMEEALATLSHRFAPVDLGGKFRLVRKPDLTAFGSDVDSTIVVYLKQDFLDLHLDRQIHEGDVMVNPAKEFIETAKRKSGIVFAPPPTNPGPNDFNMYQGRKLEAAKGDWPILEDFIFRIVCRSDAAKYDWLMLWMAHMVQRPGEKPGTAVVCRGEGGTGKGTFGEVLAQLTRPHFKLLENEKHVIGQFAGEHLSKCILSVVNEAVFGPDPKVSSALKSMADSPTMQVEAKGLNLVTVTSFLRLYFDTNADLPILIEGNGSERRWWVVEISSDEKQNLDYFAKVRAAINGGEMQALLHYLQEYDPANAGLRWDDVRTAPETEERRIMMEHSRSAPERRLQEVLAEGEVTLSIDGGLETFTADGSGLRVPASAFRDYIGAVGNKNKAADRGVLAMMARLFPDSAVAEGQGKVGSHANKRWYLFPPEVLGRQSDA</sequence>
<protein>
    <recommendedName>
        <fullName evidence="1">NrS-1 polymerase-like helicase domain-containing protein</fullName>
    </recommendedName>
</protein>
<organism evidence="2 3">
    <name type="scientific">Palleronia abyssalis</name>
    <dbReference type="NCBI Taxonomy" id="1501240"/>
    <lineage>
        <taxon>Bacteria</taxon>
        <taxon>Pseudomonadati</taxon>
        <taxon>Pseudomonadota</taxon>
        <taxon>Alphaproteobacteria</taxon>
        <taxon>Rhodobacterales</taxon>
        <taxon>Roseobacteraceae</taxon>
        <taxon>Palleronia</taxon>
    </lineage>
</organism>
<dbReference type="SUPFAM" id="SSF52540">
    <property type="entry name" value="P-loop containing nucleoside triphosphate hydrolases"/>
    <property type="match status" value="1"/>
</dbReference>
<reference evidence="2 3" key="1">
    <citation type="submission" date="2018-03" db="EMBL/GenBank/DDBJ databases">
        <authorList>
            <person name="Keele B.F."/>
        </authorList>
    </citation>
    <scope>NUCLEOTIDE SEQUENCE [LARGE SCALE GENOMIC DNA]</scope>
    <source>
        <strain evidence="2 3">CECT 8504</strain>
    </source>
</reference>
<evidence type="ECO:0000313" key="2">
    <source>
        <dbReference type="EMBL" id="SPJ25053.1"/>
    </source>
</evidence>
<dbReference type="Gene3D" id="3.40.50.300">
    <property type="entry name" value="P-loop containing nucleotide triphosphate hydrolases"/>
    <property type="match status" value="1"/>
</dbReference>
<dbReference type="Proteomes" id="UP000244912">
    <property type="component" value="Unassembled WGS sequence"/>
</dbReference>
<accession>A0A2R8BY52</accession>
<dbReference type="RefSeq" id="WP_146190500.1">
    <property type="nucleotide sequence ID" value="NZ_ONZF01000007.1"/>
</dbReference>
<dbReference type="Pfam" id="PF19263">
    <property type="entry name" value="DUF5906"/>
    <property type="match status" value="1"/>
</dbReference>
<dbReference type="InterPro" id="IPR045455">
    <property type="entry name" value="NrS-1_pol-like_helicase"/>
</dbReference>
<gene>
    <name evidence="2" type="ORF">PAA8504_02896</name>
</gene>
<name>A0A2R8BY52_9RHOB</name>